<evidence type="ECO:0000256" key="4">
    <source>
        <dbReference type="ARBA" id="ARBA00023163"/>
    </source>
</evidence>
<dbReference type="RefSeq" id="WP_280831329.1">
    <property type="nucleotide sequence ID" value="NZ_JARXVE010000002.1"/>
</dbReference>
<proteinExistence type="predicted"/>
<dbReference type="InterPro" id="IPR036271">
    <property type="entry name" value="Tet_transcr_reg_TetR-rel_C_sf"/>
</dbReference>
<dbReference type="Pfam" id="PF13977">
    <property type="entry name" value="TetR_C_6"/>
    <property type="match status" value="1"/>
</dbReference>
<reference evidence="7 8" key="1">
    <citation type="submission" date="2023-04" db="EMBL/GenBank/DDBJ databases">
        <title>Forest soil microbial communities from Buena Vista Peninsula, Colon Province, Panama.</title>
        <authorList>
            <person name="Bouskill N."/>
        </authorList>
    </citation>
    <scope>NUCLEOTIDE SEQUENCE [LARGE SCALE GENOMIC DNA]</scope>
    <source>
        <strain evidence="7 8">AC80</strain>
    </source>
</reference>
<name>A0ABT6KXV2_9MYCO</name>
<accession>A0ABT6KXV2</accession>
<sequence length="208" mass="23274">MPRLVDHEERRRAIVQAATRLIGTRGIDSTNMRDLAREAGYTNGALSHYFAGKDEILRAAFENVFEATKERISRSIGARKGLNALRRLAREVMPQTEETRLEARVAVSLWQRALNDHYLAAANDRQLDEWRSEIAGYLRQARENGEIIDVDENLVANLLMTTMVGMQVTGVLDTPSATPAQQDAMIAQILDGIRVRGGTRRQSKKTTG</sequence>
<evidence type="ECO:0000259" key="6">
    <source>
        <dbReference type="PROSITE" id="PS50977"/>
    </source>
</evidence>
<protein>
    <submittedName>
        <fullName evidence="7">AcrR family transcriptional regulator</fullName>
    </submittedName>
</protein>
<dbReference type="Gene3D" id="1.10.357.10">
    <property type="entry name" value="Tetracycline Repressor, domain 2"/>
    <property type="match status" value="1"/>
</dbReference>
<evidence type="ECO:0000256" key="2">
    <source>
        <dbReference type="ARBA" id="ARBA00023015"/>
    </source>
</evidence>
<feature type="DNA-binding region" description="H-T-H motif" evidence="5">
    <location>
        <begin position="31"/>
        <end position="50"/>
    </location>
</feature>
<feature type="domain" description="HTH tetR-type" evidence="6">
    <location>
        <begin position="8"/>
        <end position="68"/>
    </location>
</feature>
<gene>
    <name evidence="7" type="ORF">M2272_001289</name>
</gene>
<dbReference type="PANTHER" id="PTHR30055:SF234">
    <property type="entry name" value="HTH-TYPE TRANSCRIPTIONAL REGULATOR BETI"/>
    <property type="match status" value="1"/>
</dbReference>
<dbReference type="InterPro" id="IPR050109">
    <property type="entry name" value="HTH-type_TetR-like_transc_reg"/>
</dbReference>
<evidence type="ECO:0000313" key="7">
    <source>
        <dbReference type="EMBL" id="MDH6194660.1"/>
    </source>
</evidence>
<dbReference type="PANTHER" id="PTHR30055">
    <property type="entry name" value="HTH-TYPE TRANSCRIPTIONAL REGULATOR RUTR"/>
    <property type="match status" value="1"/>
</dbReference>
<dbReference type="SUPFAM" id="SSF48498">
    <property type="entry name" value="Tetracyclin repressor-like, C-terminal domain"/>
    <property type="match status" value="1"/>
</dbReference>
<keyword evidence="4" id="KW-0804">Transcription</keyword>
<evidence type="ECO:0000256" key="3">
    <source>
        <dbReference type="ARBA" id="ARBA00023125"/>
    </source>
</evidence>
<organism evidence="7 8">
    <name type="scientific">Mycolicibacterium frederiksbergense</name>
    <dbReference type="NCBI Taxonomy" id="117567"/>
    <lineage>
        <taxon>Bacteria</taxon>
        <taxon>Bacillati</taxon>
        <taxon>Actinomycetota</taxon>
        <taxon>Actinomycetes</taxon>
        <taxon>Mycobacteriales</taxon>
        <taxon>Mycobacteriaceae</taxon>
        <taxon>Mycolicibacterium</taxon>
    </lineage>
</organism>
<dbReference type="EMBL" id="JARXVE010000002">
    <property type="protein sequence ID" value="MDH6194660.1"/>
    <property type="molecule type" value="Genomic_DNA"/>
</dbReference>
<evidence type="ECO:0000313" key="8">
    <source>
        <dbReference type="Proteomes" id="UP001160130"/>
    </source>
</evidence>
<dbReference type="SUPFAM" id="SSF46689">
    <property type="entry name" value="Homeodomain-like"/>
    <property type="match status" value="1"/>
</dbReference>
<dbReference type="Pfam" id="PF00440">
    <property type="entry name" value="TetR_N"/>
    <property type="match status" value="1"/>
</dbReference>
<keyword evidence="1" id="KW-0678">Repressor</keyword>
<dbReference type="InterPro" id="IPR001647">
    <property type="entry name" value="HTH_TetR"/>
</dbReference>
<comment type="caution">
    <text evidence="7">The sequence shown here is derived from an EMBL/GenBank/DDBJ whole genome shotgun (WGS) entry which is preliminary data.</text>
</comment>
<keyword evidence="2" id="KW-0805">Transcription regulation</keyword>
<dbReference type="Proteomes" id="UP001160130">
    <property type="component" value="Unassembled WGS sequence"/>
</dbReference>
<evidence type="ECO:0000256" key="5">
    <source>
        <dbReference type="PROSITE-ProRule" id="PRU00335"/>
    </source>
</evidence>
<keyword evidence="8" id="KW-1185">Reference proteome</keyword>
<keyword evidence="3 5" id="KW-0238">DNA-binding</keyword>
<dbReference type="PRINTS" id="PR00455">
    <property type="entry name" value="HTHTETR"/>
</dbReference>
<dbReference type="PROSITE" id="PS50977">
    <property type="entry name" value="HTH_TETR_2"/>
    <property type="match status" value="1"/>
</dbReference>
<dbReference type="InterPro" id="IPR009057">
    <property type="entry name" value="Homeodomain-like_sf"/>
</dbReference>
<evidence type="ECO:0000256" key="1">
    <source>
        <dbReference type="ARBA" id="ARBA00022491"/>
    </source>
</evidence>
<dbReference type="InterPro" id="IPR039538">
    <property type="entry name" value="BetI_C"/>
</dbReference>